<organism evidence="4">
    <name type="scientific">Rhipicephalus appendiculatus</name>
    <name type="common">Brown ear tick</name>
    <dbReference type="NCBI Taxonomy" id="34631"/>
    <lineage>
        <taxon>Eukaryota</taxon>
        <taxon>Metazoa</taxon>
        <taxon>Ecdysozoa</taxon>
        <taxon>Arthropoda</taxon>
        <taxon>Chelicerata</taxon>
        <taxon>Arachnida</taxon>
        <taxon>Acari</taxon>
        <taxon>Parasitiformes</taxon>
        <taxon>Ixodida</taxon>
        <taxon>Ixodoidea</taxon>
        <taxon>Ixodidae</taxon>
        <taxon>Rhipicephalinae</taxon>
        <taxon>Rhipicephalus</taxon>
        <taxon>Rhipicephalus</taxon>
    </lineage>
</organism>
<comment type="similarity">
    <text evidence="2">Belongs to the ELP6 family.</text>
</comment>
<dbReference type="PANTHER" id="PTHR16184">
    <property type="entry name" value="ELONGATOR COMPLEX PROTEIN 6"/>
    <property type="match status" value="1"/>
</dbReference>
<dbReference type="GO" id="GO:0002098">
    <property type="term" value="P:tRNA wobble uridine modification"/>
    <property type="evidence" value="ECO:0007669"/>
    <property type="project" value="InterPro"/>
</dbReference>
<dbReference type="PANTHER" id="PTHR16184:SF6">
    <property type="entry name" value="ELONGATOR COMPLEX PROTEIN 6"/>
    <property type="match status" value="1"/>
</dbReference>
<dbReference type="InterPro" id="IPR018627">
    <property type="entry name" value="ELP6"/>
</dbReference>
<dbReference type="Pfam" id="PF09807">
    <property type="entry name" value="ELP6"/>
    <property type="match status" value="1"/>
</dbReference>
<evidence type="ECO:0000313" key="4">
    <source>
        <dbReference type="EMBL" id="JAP86039.1"/>
    </source>
</evidence>
<evidence type="ECO:0000256" key="2">
    <source>
        <dbReference type="ARBA" id="ARBA00008837"/>
    </source>
</evidence>
<dbReference type="UniPathway" id="UPA00988"/>
<dbReference type="Gene3D" id="3.40.50.300">
    <property type="entry name" value="P-loop containing nucleotide triphosphate hydrolases"/>
    <property type="match status" value="1"/>
</dbReference>
<comment type="pathway">
    <text evidence="1">tRNA modification; 5-methoxycarbonylmethyl-2-thiouridine-tRNA biosynthesis.</text>
</comment>
<proteinExistence type="inferred from homology"/>
<dbReference type="GO" id="GO:0033588">
    <property type="term" value="C:elongator holoenzyme complex"/>
    <property type="evidence" value="ECO:0007669"/>
    <property type="project" value="InterPro"/>
</dbReference>
<evidence type="ECO:0000256" key="3">
    <source>
        <dbReference type="ARBA" id="ARBA00020263"/>
    </source>
</evidence>
<sequence length="273" mass="30375">MFLELNTFLDFDNKALPRRFVVISSDDTVEHTFVLNHMLMLYLKTGRRVFQLNFVHDDAFFASVCQKLGINLKTYAAKNAFRSFSCLKLLKELVKCSFSDSSHPFAFLTAPASQHGDDRLSALRSQILDELRSFVICDDGAATKGGEVLVLVDDVSSLLNFGLGCREIAGLLHSLRLEPLVRERGTVVAGAKSCGREDDADCHRLCTYLSHLADATIDVRGLSTGHSRDITGQISVTRTSNTQLPTTKLMHFRIEDRGVKLFPVGLNKLPLHM</sequence>
<dbReference type="EMBL" id="GEDV01002518">
    <property type="protein sequence ID" value="JAP86039.1"/>
    <property type="molecule type" value="Transcribed_RNA"/>
</dbReference>
<name>A0A131Z3Q4_RHIAP</name>
<reference evidence="4" key="1">
    <citation type="journal article" date="2016" name="Ticks Tick Borne Dis.">
        <title>De novo assembly and annotation of the salivary gland transcriptome of Rhipicephalus appendiculatus male and female ticks during blood feeding.</title>
        <authorList>
            <person name="de Castro M.H."/>
            <person name="de Klerk D."/>
            <person name="Pienaar R."/>
            <person name="Latif A.A."/>
            <person name="Rees D.J."/>
            <person name="Mans B.J."/>
        </authorList>
    </citation>
    <scope>NUCLEOTIDE SEQUENCE</scope>
    <source>
        <tissue evidence="4">Salivary glands</tissue>
    </source>
</reference>
<dbReference type="InterPro" id="IPR027417">
    <property type="entry name" value="P-loop_NTPase"/>
</dbReference>
<dbReference type="AlphaFoldDB" id="A0A131Z3Q4"/>
<protein>
    <recommendedName>
        <fullName evidence="3">Elongator complex protein 6</fullName>
    </recommendedName>
</protein>
<evidence type="ECO:0000256" key="1">
    <source>
        <dbReference type="ARBA" id="ARBA00005043"/>
    </source>
</evidence>
<accession>A0A131Z3Q4</accession>